<keyword evidence="6" id="KW-1133">Transmembrane helix</keyword>
<evidence type="ECO:0000313" key="8">
    <source>
        <dbReference type="Proteomes" id="UP000035704"/>
    </source>
</evidence>
<dbReference type="PANTHER" id="PTHR42953">
    <property type="entry name" value="HIGH-AFFINITY ZINC UPTAKE SYSTEM PROTEIN ZNUA-RELATED"/>
    <property type="match status" value="1"/>
</dbReference>
<feature type="transmembrane region" description="Helical" evidence="6">
    <location>
        <begin position="7"/>
        <end position="24"/>
    </location>
</feature>
<dbReference type="InterPro" id="IPR050492">
    <property type="entry name" value="Bact_metal-bind_prot9"/>
</dbReference>
<evidence type="ECO:0000256" key="6">
    <source>
        <dbReference type="SAM" id="Phobius"/>
    </source>
</evidence>
<comment type="subcellular location">
    <subcellularLocation>
        <location evidence="1">Cell envelope</location>
    </subcellularLocation>
</comment>
<dbReference type="InterPro" id="IPR006128">
    <property type="entry name" value="Lipoprotein_PsaA-like"/>
</dbReference>
<evidence type="ECO:0000256" key="1">
    <source>
        <dbReference type="ARBA" id="ARBA00004196"/>
    </source>
</evidence>
<proteinExistence type="inferred from homology"/>
<dbReference type="Pfam" id="PF01297">
    <property type="entry name" value="ZnuA"/>
    <property type="match status" value="1"/>
</dbReference>
<accession>A0A0G3W811</accession>
<dbReference type="GO" id="GO:0030313">
    <property type="term" value="C:cell envelope"/>
    <property type="evidence" value="ECO:0007669"/>
    <property type="project" value="UniProtKB-SubCell"/>
</dbReference>
<evidence type="ECO:0000256" key="4">
    <source>
        <dbReference type="ARBA" id="ARBA00022729"/>
    </source>
</evidence>
<evidence type="ECO:0000256" key="2">
    <source>
        <dbReference type="ARBA" id="ARBA00022448"/>
    </source>
</evidence>
<dbReference type="GO" id="GO:0007155">
    <property type="term" value="P:cell adhesion"/>
    <property type="evidence" value="ECO:0007669"/>
    <property type="project" value="InterPro"/>
</dbReference>
<dbReference type="EMBL" id="CP009687">
    <property type="protein sequence ID" value="AKL94032.1"/>
    <property type="molecule type" value="Genomic_DNA"/>
</dbReference>
<keyword evidence="3" id="KW-0479">Metal-binding</keyword>
<protein>
    <submittedName>
        <fullName evidence="7">ABC-type metal ion transport system, periplasmic component</fullName>
    </submittedName>
</protein>
<dbReference type="STRING" id="84022.CACET_c05220"/>
<keyword evidence="4" id="KW-0732">Signal</keyword>
<keyword evidence="2 5" id="KW-0813">Transport</keyword>
<keyword evidence="6" id="KW-0472">Membrane</keyword>
<keyword evidence="6" id="KW-0812">Transmembrane</keyword>
<evidence type="ECO:0000256" key="5">
    <source>
        <dbReference type="RuleBase" id="RU003512"/>
    </source>
</evidence>
<dbReference type="SUPFAM" id="SSF53807">
    <property type="entry name" value="Helical backbone' metal receptor"/>
    <property type="match status" value="1"/>
</dbReference>
<dbReference type="Gene3D" id="3.40.50.1980">
    <property type="entry name" value="Nitrogenase molybdenum iron protein domain"/>
    <property type="match status" value="2"/>
</dbReference>
<reference evidence="7 8" key="1">
    <citation type="submission" date="2014-10" db="EMBL/GenBank/DDBJ databases">
        <title>Genome sequence of Clostridium aceticum DSM 1496.</title>
        <authorList>
            <person name="Poehlein A."/>
            <person name="Schiel-Bengelsdorf B."/>
            <person name="Gottschalk G."/>
            <person name="Duerre P."/>
            <person name="Daniel R."/>
        </authorList>
    </citation>
    <scope>NUCLEOTIDE SEQUENCE [LARGE SCALE GENOMIC DNA]</scope>
    <source>
        <strain evidence="7 8">DSM 1496</strain>
    </source>
</reference>
<dbReference type="PANTHER" id="PTHR42953:SF1">
    <property type="entry name" value="METAL-BINDING PROTEIN HI_0362-RELATED"/>
    <property type="match status" value="1"/>
</dbReference>
<dbReference type="PATRIC" id="fig|84022.6.peg.528"/>
<evidence type="ECO:0000313" key="7">
    <source>
        <dbReference type="EMBL" id="AKL94032.1"/>
    </source>
</evidence>
<sequence length="319" mass="35484">MKLKSFIVLIVIVGFLGGMFWYTLNLNTSSEVTASKEGEVLNVVATTTMITDLLQVIGGDVVEVRGLMGPGIDPHLYQATEGDVNRLQSADIIFYNGLHLEGKMQDIFREMSARSIQTVAITDAIATSKLLSGEDEYEDSYDPHIWFDVSLWQEAVVYVRDVLVEKDPVNKAIYTANAEKYLLDLEELHEYVIQQALRVPEEKRVLITAHDAFQYFGESYGFEVLGLQGISTESEAGIADVRELAEIIVAREIPAIFIESSVPERNVIALQEAVAARDFEVEIGGELYSDAMGDWGTPEGTYLGMVRYNINTIVEALLK</sequence>
<dbReference type="RefSeq" id="WP_052661203.1">
    <property type="nucleotide sequence ID" value="NZ_CP009687.1"/>
</dbReference>
<dbReference type="Proteomes" id="UP000035704">
    <property type="component" value="Chromosome"/>
</dbReference>
<gene>
    <name evidence="7" type="ORF">CACET_c05220</name>
</gene>
<name>A0A0G3W811_9CLOT</name>
<organism evidence="7 8">
    <name type="scientific">Clostridium aceticum</name>
    <dbReference type="NCBI Taxonomy" id="84022"/>
    <lineage>
        <taxon>Bacteria</taxon>
        <taxon>Bacillati</taxon>
        <taxon>Bacillota</taxon>
        <taxon>Clostridia</taxon>
        <taxon>Eubacteriales</taxon>
        <taxon>Clostridiaceae</taxon>
        <taxon>Clostridium</taxon>
    </lineage>
</organism>
<dbReference type="AlphaFoldDB" id="A0A0G3W811"/>
<dbReference type="PRINTS" id="PR00690">
    <property type="entry name" value="ADHESNFAMILY"/>
</dbReference>
<dbReference type="InterPro" id="IPR006129">
    <property type="entry name" value="AdhesinB"/>
</dbReference>
<dbReference type="GO" id="GO:0046872">
    <property type="term" value="F:metal ion binding"/>
    <property type="evidence" value="ECO:0007669"/>
    <property type="project" value="UniProtKB-KW"/>
</dbReference>
<evidence type="ECO:0000256" key="3">
    <source>
        <dbReference type="ARBA" id="ARBA00022723"/>
    </source>
</evidence>
<comment type="similarity">
    <text evidence="5">Belongs to the bacterial solute-binding protein 9 family.</text>
</comment>
<dbReference type="PRINTS" id="PR00691">
    <property type="entry name" value="ADHESINB"/>
</dbReference>
<dbReference type="InterPro" id="IPR006127">
    <property type="entry name" value="ZnuA-like"/>
</dbReference>
<dbReference type="KEGG" id="cace:CACET_c05220"/>
<dbReference type="GO" id="GO:0030001">
    <property type="term" value="P:metal ion transport"/>
    <property type="evidence" value="ECO:0007669"/>
    <property type="project" value="InterPro"/>
</dbReference>
<keyword evidence="8" id="KW-1185">Reference proteome</keyword>